<protein>
    <submittedName>
        <fullName evidence="10">Germination protein, Ger(X)C family</fullName>
    </submittedName>
</protein>
<evidence type="ECO:0000313" key="10">
    <source>
        <dbReference type="EMBL" id="ACB86023.1"/>
    </source>
</evidence>
<evidence type="ECO:0000256" key="3">
    <source>
        <dbReference type="ARBA" id="ARBA00022544"/>
    </source>
</evidence>
<dbReference type="InterPro" id="IPR046953">
    <property type="entry name" value="Spore_GerAC-like_C"/>
</dbReference>
<dbReference type="GO" id="GO:0009847">
    <property type="term" value="P:spore germination"/>
    <property type="evidence" value="ECO:0007669"/>
    <property type="project" value="InterPro"/>
</dbReference>
<keyword evidence="5" id="KW-0472">Membrane</keyword>
<dbReference type="PANTHER" id="PTHR35789:SF1">
    <property type="entry name" value="SPORE GERMINATION PROTEIN B3"/>
    <property type="match status" value="1"/>
</dbReference>
<evidence type="ECO:0000313" key="11">
    <source>
        <dbReference type="Proteomes" id="UP000001683"/>
    </source>
</evidence>
<dbReference type="InParanoid" id="B2A182"/>
<evidence type="ECO:0000256" key="4">
    <source>
        <dbReference type="ARBA" id="ARBA00022729"/>
    </source>
</evidence>
<evidence type="ECO:0000256" key="2">
    <source>
        <dbReference type="ARBA" id="ARBA00007886"/>
    </source>
</evidence>
<dbReference type="Pfam" id="PF05504">
    <property type="entry name" value="Spore_GerAC"/>
    <property type="match status" value="1"/>
</dbReference>
<dbReference type="GO" id="GO:0016020">
    <property type="term" value="C:membrane"/>
    <property type="evidence" value="ECO:0007669"/>
    <property type="project" value="UniProtKB-SubCell"/>
</dbReference>
<evidence type="ECO:0000256" key="6">
    <source>
        <dbReference type="ARBA" id="ARBA00023139"/>
    </source>
</evidence>
<dbReference type="PANTHER" id="PTHR35789">
    <property type="entry name" value="SPORE GERMINATION PROTEIN B3"/>
    <property type="match status" value="1"/>
</dbReference>
<dbReference type="InterPro" id="IPR008844">
    <property type="entry name" value="Spore_GerAC-like"/>
</dbReference>
<organism evidence="10 11">
    <name type="scientific">Natranaerobius thermophilus (strain ATCC BAA-1301 / DSM 18059 / JW/NM-WN-LF)</name>
    <dbReference type="NCBI Taxonomy" id="457570"/>
    <lineage>
        <taxon>Bacteria</taxon>
        <taxon>Bacillati</taxon>
        <taxon>Bacillota</taxon>
        <taxon>Clostridia</taxon>
        <taxon>Natranaerobiales</taxon>
        <taxon>Natranaerobiaceae</taxon>
        <taxon>Natranaerobius</taxon>
    </lineage>
</organism>
<keyword evidence="4" id="KW-0732">Signal</keyword>
<dbReference type="KEGG" id="nth:Nther_2458"/>
<dbReference type="HOGENOM" id="CLU_051140_1_1_9"/>
<comment type="similarity">
    <text evidence="2">Belongs to the GerABKC lipoprotein family.</text>
</comment>
<keyword evidence="7" id="KW-0449">Lipoprotein</keyword>
<dbReference type="Gene3D" id="3.30.300.210">
    <property type="entry name" value="Nutrient germinant receptor protein C, domain 3"/>
    <property type="match status" value="1"/>
</dbReference>
<evidence type="ECO:0000259" key="9">
    <source>
        <dbReference type="Pfam" id="PF25198"/>
    </source>
</evidence>
<dbReference type="EMBL" id="CP001034">
    <property type="protein sequence ID" value="ACB86023.1"/>
    <property type="molecule type" value="Genomic_DNA"/>
</dbReference>
<name>B2A182_NATTJ</name>
<dbReference type="Proteomes" id="UP000001683">
    <property type="component" value="Chromosome"/>
</dbReference>
<dbReference type="InterPro" id="IPR057336">
    <property type="entry name" value="GerAC_N"/>
</dbReference>
<accession>B2A182</accession>
<evidence type="ECO:0000256" key="5">
    <source>
        <dbReference type="ARBA" id="ARBA00023136"/>
    </source>
</evidence>
<feature type="domain" description="Spore germination GerAC-like C-terminal" evidence="8">
    <location>
        <begin position="212"/>
        <end position="374"/>
    </location>
</feature>
<gene>
    <name evidence="10" type="ordered locus">Nther_2458</name>
</gene>
<evidence type="ECO:0000259" key="8">
    <source>
        <dbReference type="Pfam" id="PF05504"/>
    </source>
</evidence>
<comment type="subcellular location">
    <subcellularLocation>
        <location evidence="1">Membrane</location>
        <topology evidence="1">Lipid-anchor</topology>
    </subcellularLocation>
</comment>
<keyword evidence="11" id="KW-1185">Reference proteome</keyword>
<evidence type="ECO:0000256" key="1">
    <source>
        <dbReference type="ARBA" id="ARBA00004635"/>
    </source>
</evidence>
<dbReference type="InterPro" id="IPR038501">
    <property type="entry name" value="Spore_GerAC_C_sf"/>
</dbReference>
<sequence length="387" mass="43952">MRVNINKSIIILIIIFIFSSLTACDFVNEKILDELSIILAMSFDSNPENDNDDYNPLLLTTSNPLFAEEAKEPVRVKTVQGRTIGNALDNWQQHRNRLMALGKVNIMLFGENITKENFPNTVKDIRQIPEIDATSLVAYHPGKAKNLLYQNPVEDGRIAVFLSDMLEFGADDGLIPEVTLHELWTAVLTKGRDGYLPKVDLKEEGDEIPYISGAMVLTENGNKATTLNSEETKLLTTMLNEKAIPSFSSNIFVEEEEGLIEYSVQNTDMNINVEYNNEVSVEIDNNIEVYLEEVQIPGIEIIDKKTFETIAEFVAKDFMDNTQNLIAKLQRHKSDPIGIGQYVRIQQSEYYSKGTWRNDYPDIDIDNNYTVNVFRGSTLSETFKLER</sequence>
<dbReference type="AlphaFoldDB" id="B2A182"/>
<dbReference type="STRING" id="457570.Nther_2458"/>
<dbReference type="RefSeq" id="WP_012448868.1">
    <property type="nucleotide sequence ID" value="NC_010718.1"/>
</dbReference>
<feature type="domain" description="Spore germination protein N-terminal" evidence="9">
    <location>
        <begin position="29"/>
        <end position="200"/>
    </location>
</feature>
<evidence type="ECO:0000256" key="7">
    <source>
        <dbReference type="ARBA" id="ARBA00023288"/>
    </source>
</evidence>
<proteinExistence type="inferred from homology"/>
<dbReference type="PROSITE" id="PS51257">
    <property type="entry name" value="PROKAR_LIPOPROTEIN"/>
    <property type="match status" value="1"/>
</dbReference>
<keyword evidence="6" id="KW-0564">Palmitate</keyword>
<reference evidence="10 11" key="2">
    <citation type="journal article" date="2011" name="J. Bacteriol.">
        <title>Complete genome sequence of the anaerobic, halophilic alkalithermophile Natranaerobius thermophilus JW/NM-WN-LF.</title>
        <authorList>
            <person name="Zhao B."/>
            <person name="Mesbah N.M."/>
            <person name="Dalin E."/>
            <person name="Goodwin L."/>
            <person name="Nolan M."/>
            <person name="Pitluck S."/>
            <person name="Chertkov O."/>
            <person name="Brettin T.S."/>
            <person name="Han J."/>
            <person name="Larimer F.W."/>
            <person name="Land M.L."/>
            <person name="Hauser L."/>
            <person name="Kyrpides N."/>
            <person name="Wiegel J."/>
        </authorList>
    </citation>
    <scope>NUCLEOTIDE SEQUENCE [LARGE SCALE GENOMIC DNA]</scope>
    <source>
        <strain evidence="11">ATCC BAA-1301 / DSM 18059 / JW/NM-WN-LF</strain>
    </source>
</reference>
<dbReference type="OrthoDB" id="2694406at2"/>
<keyword evidence="3" id="KW-0309">Germination</keyword>
<dbReference type="Pfam" id="PF25198">
    <property type="entry name" value="Spore_GerAC_N"/>
    <property type="match status" value="1"/>
</dbReference>
<reference evidence="10 11" key="1">
    <citation type="submission" date="2008-04" db="EMBL/GenBank/DDBJ databases">
        <title>Complete sequence of chromosome of Natranaerobius thermophilus JW/NM-WN-LF.</title>
        <authorList>
            <consortium name="US DOE Joint Genome Institute"/>
            <person name="Copeland A."/>
            <person name="Lucas S."/>
            <person name="Lapidus A."/>
            <person name="Glavina del Rio T."/>
            <person name="Dalin E."/>
            <person name="Tice H."/>
            <person name="Bruce D."/>
            <person name="Goodwin L."/>
            <person name="Pitluck S."/>
            <person name="Chertkov O."/>
            <person name="Brettin T."/>
            <person name="Detter J.C."/>
            <person name="Han C."/>
            <person name="Kuske C.R."/>
            <person name="Schmutz J."/>
            <person name="Larimer F."/>
            <person name="Land M."/>
            <person name="Hauser L."/>
            <person name="Kyrpides N."/>
            <person name="Lykidis A."/>
            <person name="Mesbah N.M."/>
            <person name="Wiegel J."/>
        </authorList>
    </citation>
    <scope>NUCLEOTIDE SEQUENCE [LARGE SCALE GENOMIC DNA]</scope>
    <source>
        <strain evidence="11">ATCC BAA-1301 / DSM 18059 / JW/NM-WN-LF</strain>
    </source>
</reference>